<evidence type="ECO:0000313" key="3">
    <source>
        <dbReference type="EMBL" id="CAD9585847.1"/>
    </source>
</evidence>
<proteinExistence type="predicted"/>
<name>A0A7S2KSV0_9STRA</name>
<feature type="coiled-coil region" evidence="1">
    <location>
        <begin position="199"/>
        <end position="261"/>
    </location>
</feature>
<reference evidence="3" key="1">
    <citation type="submission" date="2021-01" db="EMBL/GenBank/DDBJ databases">
        <authorList>
            <person name="Corre E."/>
            <person name="Pelletier E."/>
            <person name="Niang G."/>
            <person name="Scheremetjew M."/>
            <person name="Finn R."/>
            <person name="Kale V."/>
            <person name="Holt S."/>
            <person name="Cochrane G."/>
            <person name="Meng A."/>
            <person name="Brown T."/>
            <person name="Cohen L."/>
        </authorList>
    </citation>
    <scope>NUCLEOTIDE SEQUENCE</scope>
    <source>
        <strain evidence="3">B650</strain>
    </source>
</reference>
<keyword evidence="2" id="KW-0812">Transmembrane</keyword>
<keyword evidence="2" id="KW-0472">Membrane</keyword>
<gene>
    <name evidence="3" type="ORF">LDAN0321_LOCUS11741</name>
</gene>
<sequence>MQQCQDGLVYELKNLRLELLTKSEELEKTSAELERLGLAERTSIAQREEQEKEEQLELEATASARELEMQREIMREAHRQFLSVLEVSDRSYSSLMSTLRQCGVAVDKNNESWKKSPAFEIMEKMRCTGQHEVWNSLASFEADRKTVVNCLRKRFDDALNFMCNHMNGLEEHHEQNLLAQKSEADALIAEARHRSSEKVSILNKAINDMKDEVAKHETAHNRLSKSHEALKKESGKLRGQLSDLQIEYGKKQDTIAELADNASVLKTQLHNCDCRLSEVYIVYCVLLIVIILLQRIRYC</sequence>
<organism evidence="3">
    <name type="scientific">Leptocylindrus danicus</name>
    <dbReference type="NCBI Taxonomy" id="163516"/>
    <lineage>
        <taxon>Eukaryota</taxon>
        <taxon>Sar</taxon>
        <taxon>Stramenopiles</taxon>
        <taxon>Ochrophyta</taxon>
        <taxon>Bacillariophyta</taxon>
        <taxon>Coscinodiscophyceae</taxon>
        <taxon>Chaetocerotophycidae</taxon>
        <taxon>Leptocylindrales</taxon>
        <taxon>Leptocylindraceae</taxon>
        <taxon>Leptocylindrus</taxon>
    </lineage>
</organism>
<keyword evidence="2" id="KW-1133">Transmembrane helix</keyword>
<protein>
    <submittedName>
        <fullName evidence="3">Uncharacterized protein</fullName>
    </submittedName>
</protein>
<feature type="transmembrane region" description="Helical" evidence="2">
    <location>
        <begin position="279"/>
        <end position="296"/>
    </location>
</feature>
<dbReference type="AlphaFoldDB" id="A0A7S2KSV0"/>
<dbReference type="EMBL" id="HBGY01018257">
    <property type="protein sequence ID" value="CAD9585847.1"/>
    <property type="molecule type" value="Transcribed_RNA"/>
</dbReference>
<evidence type="ECO:0000256" key="1">
    <source>
        <dbReference type="SAM" id="Coils"/>
    </source>
</evidence>
<accession>A0A7S2KSV0</accession>
<keyword evidence="1" id="KW-0175">Coiled coil</keyword>
<evidence type="ECO:0000256" key="2">
    <source>
        <dbReference type="SAM" id="Phobius"/>
    </source>
</evidence>